<evidence type="ECO:0000256" key="9">
    <source>
        <dbReference type="ARBA" id="ARBA00023306"/>
    </source>
</evidence>
<dbReference type="PANTHER" id="PTHR11649:SF13">
    <property type="entry name" value="ENGB-TYPE G DOMAIN-CONTAINING PROTEIN"/>
    <property type="match status" value="1"/>
</dbReference>
<evidence type="ECO:0000256" key="10">
    <source>
        <dbReference type="HAMAP-Rule" id="MF_00321"/>
    </source>
</evidence>
<evidence type="ECO:0000259" key="11">
    <source>
        <dbReference type="PROSITE" id="PS51706"/>
    </source>
</evidence>
<comment type="cofactor">
    <cofactor evidence="1">
        <name>Mg(2+)</name>
        <dbReference type="ChEBI" id="CHEBI:18420"/>
    </cofactor>
</comment>
<comment type="caution">
    <text evidence="12">The sequence shown here is derived from an EMBL/GenBank/DDBJ whole genome shotgun (WGS) entry which is preliminary data.</text>
</comment>
<dbReference type="HAMAP" id="MF_00321">
    <property type="entry name" value="GTPase_EngB"/>
    <property type="match status" value="1"/>
</dbReference>
<proteinExistence type="inferred from homology"/>
<dbReference type="Proteomes" id="UP000469424">
    <property type="component" value="Unassembled WGS sequence"/>
</dbReference>
<dbReference type="PANTHER" id="PTHR11649">
    <property type="entry name" value="MSS1/TRME-RELATED GTP-BINDING PROTEIN"/>
    <property type="match status" value="1"/>
</dbReference>
<dbReference type="NCBIfam" id="TIGR03598">
    <property type="entry name" value="GTPase_YsxC"/>
    <property type="match status" value="1"/>
</dbReference>
<dbReference type="CDD" id="cd01876">
    <property type="entry name" value="YihA_EngB"/>
    <property type="match status" value="1"/>
</dbReference>
<dbReference type="InterPro" id="IPR027417">
    <property type="entry name" value="P-loop_NTPase"/>
</dbReference>
<feature type="domain" description="EngB-type G" evidence="11">
    <location>
        <begin position="22"/>
        <end position="195"/>
    </location>
</feature>
<dbReference type="InterPro" id="IPR030393">
    <property type="entry name" value="G_ENGB_dom"/>
</dbReference>
<organism evidence="12 13">
    <name type="scientific">Mogibacterium kristiansenii</name>
    <dbReference type="NCBI Taxonomy" id="2606708"/>
    <lineage>
        <taxon>Bacteria</taxon>
        <taxon>Bacillati</taxon>
        <taxon>Bacillota</taxon>
        <taxon>Clostridia</taxon>
        <taxon>Peptostreptococcales</taxon>
        <taxon>Anaerovoracaceae</taxon>
        <taxon>Mogibacterium</taxon>
    </lineage>
</organism>
<dbReference type="RefSeq" id="WP_154554304.1">
    <property type="nucleotide sequence ID" value="NZ_JAQXUZ010000002.1"/>
</dbReference>
<keyword evidence="3 10" id="KW-0132">Cell division</keyword>
<keyword evidence="7 10" id="KW-0342">GTP-binding</keyword>
<dbReference type="GO" id="GO:0046872">
    <property type="term" value="F:metal ion binding"/>
    <property type="evidence" value="ECO:0007669"/>
    <property type="project" value="UniProtKB-KW"/>
</dbReference>
<keyword evidence="8 10" id="KW-0717">Septation</keyword>
<evidence type="ECO:0000256" key="3">
    <source>
        <dbReference type="ARBA" id="ARBA00022618"/>
    </source>
</evidence>
<dbReference type="Gene3D" id="3.40.50.300">
    <property type="entry name" value="P-loop containing nucleotide triphosphate hydrolases"/>
    <property type="match status" value="1"/>
</dbReference>
<evidence type="ECO:0000256" key="1">
    <source>
        <dbReference type="ARBA" id="ARBA00001946"/>
    </source>
</evidence>
<dbReference type="SUPFAM" id="SSF52540">
    <property type="entry name" value="P-loop containing nucleoside triphosphate hydrolases"/>
    <property type="match status" value="1"/>
</dbReference>
<keyword evidence="4" id="KW-0479">Metal-binding</keyword>
<dbReference type="InterPro" id="IPR005225">
    <property type="entry name" value="Small_GTP-bd"/>
</dbReference>
<keyword evidence="13" id="KW-1185">Reference proteome</keyword>
<protein>
    <recommendedName>
        <fullName evidence="10">Probable GTP-binding protein EngB</fullName>
    </recommendedName>
</protein>
<accession>A0A6N7XME6</accession>
<dbReference type="GO" id="GO:0005525">
    <property type="term" value="F:GTP binding"/>
    <property type="evidence" value="ECO:0007669"/>
    <property type="project" value="UniProtKB-UniRule"/>
</dbReference>
<comment type="similarity">
    <text evidence="2 10">Belongs to the TRAFAC class TrmE-Era-EngA-EngB-Septin-like GTPase superfamily. EngB GTPase family.</text>
</comment>
<evidence type="ECO:0000256" key="8">
    <source>
        <dbReference type="ARBA" id="ARBA00023210"/>
    </source>
</evidence>
<evidence type="ECO:0000313" key="13">
    <source>
        <dbReference type="Proteomes" id="UP000469424"/>
    </source>
</evidence>
<dbReference type="NCBIfam" id="TIGR00231">
    <property type="entry name" value="small_GTP"/>
    <property type="match status" value="1"/>
</dbReference>
<dbReference type="GO" id="GO:0005829">
    <property type="term" value="C:cytosol"/>
    <property type="evidence" value="ECO:0007669"/>
    <property type="project" value="TreeGrafter"/>
</dbReference>
<keyword evidence="5 10" id="KW-0547">Nucleotide-binding</keyword>
<dbReference type="Pfam" id="PF01926">
    <property type="entry name" value="MMR_HSR1"/>
    <property type="match status" value="1"/>
</dbReference>
<evidence type="ECO:0000313" key="12">
    <source>
        <dbReference type="EMBL" id="MST70741.1"/>
    </source>
</evidence>
<dbReference type="InterPro" id="IPR006073">
    <property type="entry name" value="GTP-bd"/>
</dbReference>
<keyword evidence="6" id="KW-0460">Magnesium</keyword>
<dbReference type="EMBL" id="VUNA01000008">
    <property type="protein sequence ID" value="MST70741.1"/>
    <property type="molecule type" value="Genomic_DNA"/>
</dbReference>
<evidence type="ECO:0000256" key="4">
    <source>
        <dbReference type="ARBA" id="ARBA00022723"/>
    </source>
</evidence>
<comment type="function">
    <text evidence="10">Necessary for normal cell division and for the maintenance of normal septation.</text>
</comment>
<dbReference type="InterPro" id="IPR019987">
    <property type="entry name" value="GTP-bd_ribosome_bio_YsxC"/>
</dbReference>
<keyword evidence="9 10" id="KW-0131">Cell cycle</keyword>
<evidence type="ECO:0000256" key="6">
    <source>
        <dbReference type="ARBA" id="ARBA00022842"/>
    </source>
</evidence>
<sequence length="203" mass="22992">MRITKSELEAVAVKPAQYPEANRYEIAFAGRSNVGKSSLLNLLTGRKALARVSGSPGKTRTINFYLVNDDFRIVDLPGYGYAKLSRSETEKWGAMMEAYLSKRPGLLKVVQLVDIRHEPSAQDVQMYDYLRYYGLDGVVVATKADKISKNQQQKSIRQIRQKLNMKKEDAVIPVSALKRTGQEELLDVIESILNKERSEDEHK</sequence>
<name>A0A6N7XME6_9FIRM</name>
<dbReference type="AlphaFoldDB" id="A0A6N7XME6"/>
<dbReference type="GO" id="GO:0000917">
    <property type="term" value="P:division septum assembly"/>
    <property type="evidence" value="ECO:0007669"/>
    <property type="project" value="UniProtKB-KW"/>
</dbReference>
<evidence type="ECO:0000256" key="5">
    <source>
        <dbReference type="ARBA" id="ARBA00022741"/>
    </source>
</evidence>
<dbReference type="FunFam" id="3.40.50.300:FF:000098">
    <property type="entry name" value="Probable GTP-binding protein EngB"/>
    <property type="match status" value="1"/>
</dbReference>
<evidence type="ECO:0000256" key="2">
    <source>
        <dbReference type="ARBA" id="ARBA00009638"/>
    </source>
</evidence>
<gene>
    <name evidence="10" type="primary">engB</name>
    <name evidence="12" type="ORF">FYJ65_05200</name>
</gene>
<reference evidence="12 13" key="1">
    <citation type="submission" date="2019-08" db="EMBL/GenBank/DDBJ databases">
        <title>In-depth cultivation of the pig gut microbiome towards novel bacterial diversity and tailored functional studies.</title>
        <authorList>
            <person name="Wylensek D."/>
            <person name="Hitch T.C.A."/>
            <person name="Clavel T."/>
        </authorList>
    </citation>
    <scope>NUCLEOTIDE SEQUENCE [LARGE SCALE GENOMIC DNA]</scope>
    <source>
        <strain evidence="12 13">WCA-MUC-591-APC-4B</strain>
    </source>
</reference>
<dbReference type="PROSITE" id="PS51706">
    <property type="entry name" value="G_ENGB"/>
    <property type="match status" value="1"/>
</dbReference>
<evidence type="ECO:0000256" key="7">
    <source>
        <dbReference type="ARBA" id="ARBA00023134"/>
    </source>
</evidence>